<evidence type="ECO:0008006" key="3">
    <source>
        <dbReference type="Google" id="ProtNLM"/>
    </source>
</evidence>
<dbReference type="Proteomes" id="UP000094378">
    <property type="component" value="Chromosome"/>
</dbReference>
<dbReference type="PROSITE" id="PS51257">
    <property type="entry name" value="PROKAR_LIPOPROTEIN"/>
    <property type="match status" value="1"/>
</dbReference>
<sequence length="282" mass="33083">MMKLFKFFMVFNFSVQTSLFVASCEPVKSFPSISSKTDLTTLNYLFEKNNIEIINFDYLNYINGYFEHNGFTDVLETKKITNNILEVNNSWTEEIKSYYESLSKIYLPIINENVYDFTGMTFIVENIFVDDFSFLIQSSDDNDNDLKSKVSCTMAITILKGWETMGKILLDVSMNESDYFTGTDSFQFINKWMETIYSDIKIIGLDDENRFIVNNFKLDENSIENFKKTLISRESDLKNLYLKEDDINYWSENEKVIDESTGKETIDKIEGFTIKNQKYVFN</sequence>
<proteinExistence type="predicted"/>
<dbReference type="AlphaFoldDB" id="A0A1B3SKS2"/>
<dbReference type="KEGG" id="shj:SHELI_v1c05910"/>
<organism evidence="1 2">
    <name type="scientific">Spiroplasma helicoides</name>
    <dbReference type="NCBI Taxonomy" id="216938"/>
    <lineage>
        <taxon>Bacteria</taxon>
        <taxon>Bacillati</taxon>
        <taxon>Mycoplasmatota</taxon>
        <taxon>Mollicutes</taxon>
        <taxon>Entomoplasmatales</taxon>
        <taxon>Spiroplasmataceae</taxon>
        <taxon>Spiroplasma</taxon>
    </lineage>
</organism>
<dbReference type="EMBL" id="CP017015">
    <property type="protein sequence ID" value="AOG60542.1"/>
    <property type="molecule type" value="Genomic_DNA"/>
</dbReference>
<dbReference type="STRING" id="216938.SHELI_v1c05910"/>
<accession>A0A1B3SKS2</accession>
<evidence type="ECO:0000313" key="1">
    <source>
        <dbReference type="EMBL" id="AOG60542.1"/>
    </source>
</evidence>
<protein>
    <recommendedName>
        <fullName evidence="3">Lipoprotein</fullName>
    </recommendedName>
</protein>
<gene>
    <name evidence="1" type="ORF">SHELI_v1c05910</name>
</gene>
<name>A0A1B3SKS2_9MOLU</name>
<keyword evidence="2" id="KW-1185">Reference proteome</keyword>
<reference evidence="1 2" key="1">
    <citation type="submission" date="2016-08" db="EMBL/GenBank/DDBJ databases">
        <title>Complete genome sequence of Spiroplasma helicoides TABS-2 (DSM 22551).</title>
        <authorList>
            <person name="Shen W.-Y."/>
            <person name="Lo W.-S."/>
            <person name="Lai Y.-C."/>
            <person name="Kuo C.-H."/>
        </authorList>
    </citation>
    <scope>NUCLEOTIDE SEQUENCE [LARGE SCALE GENOMIC DNA]</scope>
    <source>
        <strain evidence="1 2">TABS-2</strain>
    </source>
</reference>
<evidence type="ECO:0000313" key="2">
    <source>
        <dbReference type="Proteomes" id="UP000094378"/>
    </source>
</evidence>